<dbReference type="AlphaFoldDB" id="A0A423JJH1"/>
<dbReference type="Gene3D" id="3.40.190.10">
    <property type="entry name" value="Periplasmic binding protein-like II"/>
    <property type="match status" value="1"/>
</dbReference>
<dbReference type="CDD" id="cd13639">
    <property type="entry name" value="PBP2_OpuAC_like"/>
    <property type="match status" value="1"/>
</dbReference>
<reference evidence="7 8" key="1">
    <citation type="submission" date="2016-10" db="EMBL/GenBank/DDBJ databases">
        <title>Comparative genome analysis of multiple Pseudomonas spp. focuses on biocontrol and plant growth promoting traits.</title>
        <authorList>
            <person name="Tao X.-Y."/>
            <person name="Taylor C.G."/>
        </authorList>
    </citation>
    <scope>NUCLEOTIDE SEQUENCE [LARGE SCALE GENOMIC DNA]</scope>
    <source>
        <strain evidence="7 8">38D4</strain>
    </source>
</reference>
<keyword evidence="3" id="KW-1003">Cell membrane</keyword>
<evidence type="ECO:0000256" key="2">
    <source>
        <dbReference type="ARBA" id="ARBA00022448"/>
    </source>
</evidence>
<evidence type="ECO:0000256" key="4">
    <source>
        <dbReference type="ARBA" id="ARBA00023136"/>
    </source>
</evidence>
<keyword evidence="4" id="KW-0472">Membrane</keyword>
<evidence type="ECO:0000259" key="6">
    <source>
        <dbReference type="Pfam" id="PF04069"/>
    </source>
</evidence>
<sequence>MHKLLKGLAVSLMCLFASFSHAAEKTTIKIGSLPWEDVMPISEITQKFLEKQGFTVELTTFPDWGIGFAALARGDVDLMVSHINNITADYWKKNYQRLEKVSVASHGLHQGIVVPDYMPIKSIEELNSIKDQVGGKIIGIESGAGLMQQTADAIKQYNLQYTLVDGSTAAMVAQLQSAIERKAPIVTMLWQPSWMDMKFKVRYLEDPKGVFPAPQSYYWIAKKGFSNDNARAREAVASVFVPLDDITAINLSINDGMSMEQAVQKWWDANTKLINQWAVMSGK</sequence>
<gene>
    <name evidence="7" type="ORF">BK664_15550</name>
</gene>
<dbReference type="PANTHER" id="PTHR47737:SF1">
    <property type="entry name" value="GLYCINE BETAINE_PROLINE BETAINE TRANSPORT SYSTEM PERMEASE PROTEIN PROW"/>
    <property type="match status" value="1"/>
</dbReference>
<dbReference type="Pfam" id="PF04069">
    <property type="entry name" value="OpuAC"/>
    <property type="match status" value="1"/>
</dbReference>
<name>A0A423JJH1_9PSED</name>
<dbReference type="EMBL" id="MOBO01000013">
    <property type="protein sequence ID" value="RON37841.1"/>
    <property type="molecule type" value="Genomic_DNA"/>
</dbReference>
<comment type="subcellular location">
    <subcellularLocation>
        <location evidence="1">Cell membrane</location>
    </subcellularLocation>
</comment>
<dbReference type="Gene3D" id="3.40.190.100">
    <property type="entry name" value="Glycine betaine-binding periplasmic protein, domain 2"/>
    <property type="match status" value="1"/>
</dbReference>
<dbReference type="GO" id="GO:0015226">
    <property type="term" value="F:carnitine transmembrane transporter activity"/>
    <property type="evidence" value="ECO:0007669"/>
    <property type="project" value="TreeGrafter"/>
</dbReference>
<dbReference type="SUPFAM" id="SSF53850">
    <property type="entry name" value="Periplasmic binding protein-like II"/>
    <property type="match status" value="1"/>
</dbReference>
<evidence type="ECO:0000313" key="7">
    <source>
        <dbReference type="EMBL" id="RON37841.1"/>
    </source>
</evidence>
<dbReference type="GO" id="GO:0005275">
    <property type="term" value="F:amine transmembrane transporter activity"/>
    <property type="evidence" value="ECO:0007669"/>
    <property type="project" value="TreeGrafter"/>
</dbReference>
<evidence type="ECO:0000313" key="8">
    <source>
        <dbReference type="Proteomes" id="UP000286351"/>
    </source>
</evidence>
<dbReference type="GO" id="GO:0043190">
    <property type="term" value="C:ATP-binding cassette (ABC) transporter complex"/>
    <property type="evidence" value="ECO:0007669"/>
    <property type="project" value="InterPro"/>
</dbReference>
<evidence type="ECO:0000256" key="1">
    <source>
        <dbReference type="ARBA" id="ARBA00004236"/>
    </source>
</evidence>
<feature type="chain" id="PRO_5019378441" evidence="5">
    <location>
        <begin position="23"/>
        <end position="283"/>
    </location>
</feature>
<accession>A0A423JJH1</accession>
<comment type="caution">
    <text evidence="7">The sequence shown here is derived from an EMBL/GenBank/DDBJ whole genome shotgun (WGS) entry which is preliminary data.</text>
</comment>
<evidence type="ECO:0000256" key="5">
    <source>
        <dbReference type="SAM" id="SignalP"/>
    </source>
</evidence>
<dbReference type="InterPro" id="IPR007210">
    <property type="entry name" value="ABC_Gly_betaine_transp_sub-bd"/>
</dbReference>
<feature type="domain" description="ABC-type glycine betaine transport system substrate-binding" evidence="6">
    <location>
        <begin position="27"/>
        <end position="268"/>
    </location>
</feature>
<evidence type="ECO:0000256" key="3">
    <source>
        <dbReference type="ARBA" id="ARBA00022475"/>
    </source>
</evidence>
<dbReference type="GO" id="GO:0031460">
    <property type="term" value="P:glycine betaine transport"/>
    <property type="evidence" value="ECO:0007669"/>
    <property type="project" value="TreeGrafter"/>
</dbReference>
<keyword evidence="2" id="KW-0813">Transport</keyword>
<keyword evidence="5" id="KW-0732">Signal</keyword>
<feature type="signal peptide" evidence="5">
    <location>
        <begin position="1"/>
        <end position="22"/>
    </location>
</feature>
<dbReference type="PANTHER" id="PTHR47737">
    <property type="entry name" value="GLYCINE BETAINE/PROLINE BETAINE TRANSPORT SYSTEM PERMEASE PROTEIN PROW"/>
    <property type="match status" value="1"/>
</dbReference>
<proteinExistence type="predicted"/>
<dbReference type="GO" id="GO:0015871">
    <property type="term" value="P:choline transport"/>
    <property type="evidence" value="ECO:0007669"/>
    <property type="project" value="TreeGrafter"/>
</dbReference>
<dbReference type="RefSeq" id="WP_123366527.1">
    <property type="nucleotide sequence ID" value="NZ_MOBO01000013.1"/>
</dbReference>
<organism evidence="7 8">
    <name type="scientific">Pseudomonas brassicacearum</name>
    <dbReference type="NCBI Taxonomy" id="930166"/>
    <lineage>
        <taxon>Bacteria</taxon>
        <taxon>Pseudomonadati</taxon>
        <taxon>Pseudomonadota</taxon>
        <taxon>Gammaproteobacteria</taxon>
        <taxon>Pseudomonadales</taxon>
        <taxon>Pseudomonadaceae</taxon>
        <taxon>Pseudomonas</taxon>
    </lineage>
</organism>
<protein>
    <submittedName>
        <fullName evidence="7">Glycine/betaine ABC transporter</fullName>
    </submittedName>
</protein>
<dbReference type="Proteomes" id="UP000286351">
    <property type="component" value="Unassembled WGS sequence"/>
</dbReference>